<evidence type="ECO:0000256" key="3">
    <source>
        <dbReference type="SAM" id="MobiDB-lite"/>
    </source>
</evidence>
<dbReference type="AlphaFoldDB" id="E3N2H3"/>
<accession>E3N2H3</accession>
<dbReference type="PROSITE" id="PS50071">
    <property type="entry name" value="HOMEOBOX_2"/>
    <property type="match status" value="1"/>
</dbReference>
<feature type="compositionally biased region" description="Basic and acidic residues" evidence="3">
    <location>
        <begin position="470"/>
        <end position="487"/>
    </location>
</feature>
<evidence type="ECO:0000259" key="4">
    <source>
        <dbReference type="PROSITE" id="PS50071"/>
    </source>
</evidence>
<protein>
    <recommendedName>
        <fullName evidence="4">Homeobox domain-containing protein</fullName>
    </recommendedName>
</protein>
<keyword evidence="2" id="KW-0238">DNA-binding</keyword>
<evidence type="ECO:0000313" key="5">
    <source>
        <dbReference type="EMBL" id="EFO84167.1"/>
    </source>
</evidence>
<dbReference type="Gene3D" id="1.10.10.60">
    <property type="entry name" value="Homeodomain-like"/>
    <property type="match status" value="1"/>
</dbReference>
<dbReference type="InParanoid" id="E3N2H3"/>
<gene>
    <name evidence="5" type="ORF">CRE_16273</name>
</gene>
<feature type="region of interest" description="Disordered" evidence="3">
    <location>
        <begin position="369"/>
        <end position="576"/>
    </location>
</feature>
<reference evidence="5" key="1">
    <citation type="submission" date="2007-07" db="EMBL/GenBank/DDBJ databases">
        <title>PCAP assembly of the Caenorhabditis remanei genome.</title>
        <authorList>
            <consortium name="The Caenorhabditis remanei Sequencing Consortium"/>
            <person name="Wilson R.K."/>
        </authorList>
    </citation>
    <scope>NUCLEOTIDE SEQUENCE [LARGE SCALE GENOMIC DNA]</scope>
    <source>
        <strain evidence="5">PB4641</strain>
    </source>
</reference>
<sequence>MVFDDQTADVLFQVVYALLRERPTGPYLYEASLTRLANKTNKSVDYIRNWFEKTRNSDRWKHDVRWKLIFTPKEASDELNNTVTDCIEYAIECIEEIEFERNVSFYFFKINLKIQIQKSRAIPKDSLEEGPSEPKQKRSRLEKPEESKSNAEKTLKFIYYNLLFSENGPYLYDACLKNLAKKIGLTEEEIKNWFMEKRDSQKCSLLEIPEPIDGVSKNEFLEKIIEEAISDEESIENPKPFQLPNTHSSDVQVEGMFKIARSLYRRDKEDTRNVKILNHIHATLPNLLKRIRLSLTDIRFLSEKMNVSSPSIMEWFEAKQKGNSSEIPVENIRMSEALFKQMCTAEATSSGSSTGAASSSEQLTSNIYASQSTSQSPIIEERSNESSFESEEQFIPDVEGQEPIQNRTDDSFQDELDHASPTLPSTVSSKFTAANQKDSESPLEDEEDVVDFAAPSSSNKGNMEASKSSSTHDTDSNVADSERRSPDNYRVSVVNEEENQESVNNVANGRNSESSRDDEENGTDDVADDLLNPTTASLAHNARDGEEDVESEDPPVNNRPLPEFPAAHGSSRHSEPVADMVDHPTSSAPLVPLEDGPICKVTKQVVTITRSPPCFFTDTEEWCQHCTRIYEERQKRYEELYQISQGAVFHT</sequence>
<dbReference type="CDD" id="cd00086">
    <property type="entry name" value="homeodomain"/>
    <property type="match status" value="1"/>
</dbReference>
<feature type="DNA-binding region" description="Homeobox" evidence="2">
    <location>
        <begin position="136"/>
        <end position="205"/>
    </location>
</feature>
<evidence type="ECO:0000313" key="6">
    <source>
        <dbReference type="Proteomes" id="UP000008281"/>
    </source>
</evidence>
<feature type="domain" description="Homeobox" evidence="4">
    <location>
        <begin position="134"/>
        <end position="204"/>
    </location>
</feature>
<evidence type="ECO:0000256" key="1">
    <source>
        <dbReference type="ARBA" id="ARBA00004123"/>
    </source>
</evidence>
<dbReference type="HOGENOM" id="CLU_421053_0_0_1"/>
<dbReference type="InterPro" id="IPR001356">
    <property type="entry name" value="HD"/>
</dbReference>
<comment type="subcellular location">
    <subcellularLocation>
        <location evidence="1 2">Nucleus</location>
    </subcellularLocation>
</comment>
<proteinExistence type="predicted"/>
<feature type="compositionally biased region" description="Acidic residues" evidence="3">
    <location>
        <begin position="441"/>
        <end position="450"/>
    </location>
</feature>
<dbReference type="InterPro" id="IPR009057">
    <property type="entry name" value="Homeodomain-like_sf"/>
</dbReference>
<organism evidence="6">
    <name type="scientific">Caenorhabditis remanei</name>
    <name type="common">Caenorhabditis vulgaris</name>
    <dbReference type="NCBI Taxonomy" id="31234"/>
    <lineage>
        <taxon>Eukaryota</taxon>
        <taxon>Metazoa</taxon>
        <taxon>Ecdysozoa</taxon>
        <taxon>Nematoda</taxon>
        <taxon>Chromadorea</taxon>
        <taxon>Rhabditida</taxon>
        <taxon>Rhabditina</taxon>
        <taxon>Rhabditomorpha</taxon>
        <taxon>Rhabditoidea</taxon>
        <taxon>Rhabditidae</taxon>
        <taxon>Peloderinae</taxon>
        <taxon>Caenorhabditis</taxon>
    </lineage>
</organism>
<dbReference type="EMBL" id="DS268513">
    <property type="protein sequence ID" value="EFO84167.1"/>
    <property type="molecule type" value="Genomic_DNA"/>
</dbReference>
<dbReference type="Proteomes" id="UP000008281">
    <property type="component" value="Unassembled WGS sequence"/>
</dbReference>
<name>E3N2H3_CAERE</name>
<dbReference type="SUPFAM" id="SSF46689">
    <property type="entry name" value="Homeodomain-like"/>
    <property type="match status" value="1"/>
</dbReference>
<keyword evidence="2" id="KW-0539">Nucleus</keyword>
<dbReference type="GO" id="GO:0005634">
    <property type="term" value="C:nucleus"/>
    <property type="evidence" value="ECO:0007669"/>
    <property type="project" value="UniProtKB-SubCell"/>
</dbReference>
<keyword evidence="2" id="KW-0371">Homeobox</keyword>
<evidence type="ECO:0000256" key="2">
    <source>
        <dbReference type="PROSITE-ProRule" id="PRU00108"/>
    </source>
</evidence>
<feature type="compositionally biased region" description="Basic and acidic residues" evidence="3">
    <location>
        <begin position="407"/>
        <end position="418"/>
    </location>
</feature>
<dbReference type="GO" id="GO:0003677">
    <property type="term" value="F:DNA binding"/>
    <property type="evidence" value="ECO:0007669"/>
    <property type="project" value="UniProtKB-UniRule"/>
</dbReference>
<feature type="compositionally biased region" description="Acidic residues" evidence="3">
    <location>
        <begin position="516"/>
        <end position="528"/>
    </location>
</feature>
<feature type="compositionally biased region" description="Polar residues" evidence="3">
    <location>
        <begin position="455"/>
        <end position="469"/>
    </location>
</feature>
<keyword evidence="6" id="KW-1185">Reference proteome</keyword>
<feature type="region of interest" description="Disordered" evidence="3">
    <location>
        <begin position="124"/>
        <end position="148"/>
    </location>
</feature>
<feature type="compositionally biased region" description="Polar residues" evidence="3">
    <location>
        <begin position="422"/>
        <end position="436"/>
    </location>
</feature>